<evidence type="ECO:0000313" key="2">
    <source>
        <dbReference type="EMBL" id="TLM91175.1"/>
    </source>
</evidence>
<feature type="transmembrane region" description="Helical" evidence="1">
    <location>
        <begin position="6"/>
        <end position="26"/>
    </location>
</feature>
<evidence type="ECO:0000313" key="3">
    <source>
        <dbReference type="Proteomes" id="UP000305517"/>
    </source>
</evidence>
<evidence type="ECO:0000256" key="1">
    <source>
        <dbReference type="SAM" id="Phobius"/>
    </source>
</evidence>
<organism evidence="2 3">
    <name type="scientific">Hymenobacter jeollabukensis</name>
    <dbReference type="NCBI Taxonomy" id="2025313"/>
    <lineage>
        <taxon>Bacteria</taxon>
        <taxon>Pseudomonadati</taxon>
        <taxon>Bacteroidota</taxon>
        <taxon>Cytophagia</taxon>
        <taxon>Cytophagales</taxon>
        <taxon>Hymenobacteraceae</taxon>
        <taxon>Hymenobacter</taxon>
    </lineage>
</organism>
<keyword evidence="1" id="KW-0472">Membrane</keyword>
<protein>
    <submittedName>
        <fullName evidence="2">Uncharacterized protein</fullName>
    </submittedName>
</protein>
<accession>A0A5R8WN89</accession>
<dbReference type="RefSeq" id="WP_138079404.1">
    <property type="nucleotide sequence ID" value="NZ_VAJM01000008.1"/>
</dbReference>
<dbReference type="AlphaFoldDB" id="A0A5R8WN89"/>
<keyword evidence="3" id="KW-1185">Reference proteome</keyword>
<dbReference type="Proteomes" id="UP000305517">
    <property type="component" value="Unassembled WGS sequence"/>
</dbReference>
<proteinExistence type="predicted"/>
<name>A0A5R8WN89_9BACT</name>
<gene>
    <name evidence="2" type="ORF">FDY95_16405</name>
</gene>
<keyword evidence="1" id="KW-0812">Transmembrane</keyword>
<keyword evidence="1" id="KW-1133">Transmembrane helix</keyword>
<comment type="caution">
    <text evidence="2">The sequence shown here is derived from an EMBL/GenBank/DDBJ whole genome shotgun (WGS) entry which is preliminary data.</text>
</comment>
<dbReference type="EMBL" id="VAJM01000008">
    <property type="protein sequence ID" value="TLM91175.1"/>
    <property type="molecule type" value="Genomic_DNA"/>
</dbReference>
<sequence length="108" mass="12199">MGWFKAALLLPVTYIAGLLVLLALLFRTQSSTAFPPTALLFIVPLHLLSMAGIFYVLRFVAKALKAVEYQRPVEVGDYLGEFFLLWFFPAGIWVIQPRINRLLADTRA</sequence>
<feature type="transmembrane region" description="Helical" evidence="1">
    <location>
        <begin position="38"/>
        <end position="58"/>
    </location>
</feature>
<reference evidence="2 3" key="1">
    <citation type="submission" date="2019-05" db="EMBL/GenBank/DDBJ databases">
        <title>Hymenobacter edaphi sp. nov., isolated from abandoned arsenic-contaminated farmland soil.</title>
        <authorList>
            <person name="Nie L."/>
        </authorList>
    </citation>
    <scope>NUCLEOTIDE SEQUENCE [LARGE SCALE GENOMIC DNA]</scope>
    <source>
        <strain evidence="2 3">1-3-3-8</strain>
    </source>
</reference>
<dbReference type="OrthoDB" id="1442756at2"/>